<evidence type="ECO:0000313" key="2">
    <source>
        <dbReference type="Proteomes" id="UP000027120"/>
    </source>
</evidence>
<gene>
    <name evidence="1" type="ORF">CISIN_1g039492mg</name>
</gene>
<organism evidence="1 2">
    <name type="scientific">Citrus sinensis</name>
    <name type="common">Sweet orange</name>
    <name type="synonym">Citrus aurantium var. sinensis</name>
    <dbReference type="NCBI Taxonomy" id="2711"/>
    <lineage>
        <taxon>Eukaryota</taxon>
        <taxon>Viridiplantae</taxon>
        <taxon>Streptophyta</taxon>
        <taxon>Embryophyta</taxon>
        <taxon>Tracheophyta</taxon>
        <taxon>Spermatophyta</taxon>
        <taxon>Magnoliopsida</taxon>
        <taxon>eudicotyledons</taxon>
        <taxon>Gunneridae</taxon>
        <taxon>Pentapetalae</taxon>
        <taxon>rosids</taxon>
        <taxon>malvids</taxon>
        <taxon>Sapindales</taxon>
        <taxon>Rutaceae</taxon>
        <taxon>Aurantioideae</taxon>
        <taxon>Citrus</taxon>
    </lineage>
</organism>
<protein>
    <recommendedName>
        <fullName evidence="3">DUF4219 domain-containing protein</fullName>
    </recommendedName>
</protein>
<dbReference type="PANTHER" id="PTHR35317:SF35">
    <property type="entry name" value="DUF4219 DOMAIN-CONTAINING PROTEIN"/>
    <property type="match status" value="1"/>
</dbReference>
<name>A0A067DJV0_CITSI</name>
<keyword evidence="2" id="KW-1185">Reference proteome</keyword>
<dbReference type="AlphaFoldDB" id="A0A067DJV0"/>
<reference evidence="1 2" key="1">
    <citation type="submission" date="2014-04" db="EMBL/GenBank/DDBJ databases">
        <authorList>
            <consortium name="International Citrus Genome Consortium"/>
            <person name="Gmitter F."/>
            <person name="Chen C."/>
            <person name="Farmerie W."/>
            <person name="Harkins T."/>
            <person name="Desany B."/>
            <person name="Mohiuddin M."/>
            <person name="Kodira C."/>
            <person name="Borodovsky M."/>
            <person name="Lomsadze A."/>
            <person name="Burns P."/>
            <person name="Jenkins J."/>
            <person name="Prochnik S."/>
            <person name="Shu S."/>
            <person name="Chapman J."/>
            <person name="Pitluck S."/>
            <person name="Schmutz J."/>
            <person name="Rokhsar D."/>
        </authorList>
    </citation>
    <scope>NUCLEOTIDE SEQUENCE</scope>
</reference>
<dbReference type="EMBL" id="KK787291">
    <property type="protein sequence ID" value="KDO38891.1"/>
    <property type="molecule type" value="Genomic_DNA"/>
</dbReference>
<evidence type="ECO:0008006" key="3">
    <source>
        <dbReference type="Google" id="ProtNLM"/>
    </source>
</evidence>
<dbReference type="Proteomes" id="UP000027120">
    <property type="component" value="Unassembled WGS sequence"/>
</dbReference>
<sequence>MAANGVNSSFQPLFPVFKGVNYHFWSLKMNTLFKCQELWDLLETGFIDSEPDEPSQQLREARKRDSKALFMIQQALDDEVFPTISAATTSREAWEFLKREYLGDEMVISVKLQTLRRDFETLVMQEKESVQEFLTRVSGIVNHMKSYGENVSTKTIMNKIIKTGLIDQL</sequence>
<dbReference type="Pfam" id="PF14223">
    <property type="entry name" value="Retrotran_gag_2"/>
    <property type="match status" value="1"/>
</dbReference>
<evidence type="ECO:0000313" key="1">
    <source>
        <dbReference type="EMBL" id="KDO38891.1"/>
    </source>
</evidence>
<accession>A0A067DJV0</accession>
<proteinExistence type="predicted"/>
<dbReference type="PANTHER" id="PTHR35317">
    <property type="entry name" value="OS04G0629600 PROTEIN"/>
    <property type="match status" value="1"/>
</dbReference>